<proteinExistence type="predicted"/>
<dbReference type="EMBL" id="WUBL01000236">
    <property type="protein sequence ID" value="KAF2963058.1"/>
    <property type="molecule type" value="Genomic_DNA"/>
</dbReference>
<dbReference type="AlphaFoldDB" id="A0A7C8IJD6"/>
<gene>
    <name evidence="2" type="ORF">GQX73_g10512</name>
</gene>
<evidence type="ECO:0000256" key="1">
    <source>
        <dbReference type="SAM" id="MobiDB-lite"/>
    </source>
</evidence>
<protein>
    <submittedName>
        <fullName evidence="2">Uncharacterized protein</fullName>
    </submittedName>
</protein>
<evidence type="ECO:0000313" key="3">
    <source>
        <dbReference type="Proteomes" id="UP000481858"/>
    </source>
</evidence>
<sequence length="275" mass="31537">MESWREKPTPENHATLQTPRVDWDRLTKWDWPYSKLGYRDPNAIWSSLYSKFNCMPFAIQEQHGWHSDVCELARASDNKEQFEAALQKRRDERFKEIRAAWQKTRGQLSAYPHLLESLPTGPDHPHNSFCRISNSFSFDTIMGYFGNYLVDDPDASLEREYEAIRARDLGAADTASAPNSPSRFIEVPVASPIPTDQPNRSHQHTQDSASRPSRPSPPTPAVKIRKERVTRASKGSTCRSRAEKYTSKRRINNNKPREGVRRSARLRERAGRGSG</sequence>
<accession>A0A7C8IJD6</accession>
<feature type="compositionally biased region" description="Basic and acidic residues" evidence="1">
    <location>
        <begin position="255"/>
        <end position="275"/>
    </location>
</feature>
<comment type="caution">
    <text evidence="2">The sequence shown here is derived from an EMBL/GenBank/DDBJ whole genome shotgun (WGS) entry which is preliminary data.</text>
</comment>
<dbReference type="OrthoDB" id="4366798at2759"/>
<keyword evidence="3" id="KW-1185">Reference proteome</keyword>
<evidence type="ECO:0000313" key="2">
    <source>
        <dbReference type="EMBL" id="KAF2963058.1"/>
    </source>
</evidence>
<organism evidence="2 3">
    <name type="scientific">Xylaria multiplex</name>
    <dbReference type="NCBI Taxonomy" id="323545"/>
    <lineage>
        <taxon>Eukaryota</taxon>
        <taxon>Fungi</taxon>
        <taxon>Dikarya</taxon>
        <taxon>Ascomycota</taxon>
        <taxon>Pezizomycotina</taxon>
        <taxon>Sordariomycetes</taxon>
        <taxon>Xylariomycetidae</taxon>
        <taxon>Xylariales</taxon>
        <taxon>Xylariaceae</taxon>
        <taxon>Xylaria</taxon>
    </lineage>
</organism>
<name>A0A7C8IJD6_9PEZI</name>
<feature type="region of interest" description="Disordered" evidence="1">
    <location>
        <begin position="172"/>
        <end position="275"/>
    </location>
</feature>
<dbReference type="Proteomes" id="UP000481858">
    <property type="component" value="Unassembled WGS sequence"/>
</dbReference>
<dbReference type="InParanoid" id="A0A7C8IJD6"/>
<reference evidence="2 3" key="1">
    <citation type="submission" date="2019-12" db="EMBL/GenBank/DDBJ databases">
        <title>Draft genome sequence of the ascomycete Xylaria multiplex DSM 110363.</title>
        <authorList>
            <person name="Buettner E."/>
            <person name="Kellner H."/>
        </authorList>
    </citation>
    <scope>NUCLEOTIDE SEQUENCE [LARGE SCALE GENOMIC DNA]</scope>
    <source>
        <strain evidence="2 3">DSM 110363</strain>
    </source>
</reference>